<dbReference type="SUPFAM" id="SSF88659">
    <property type="entry name" value="Sigma3 and sigma4 domains of RNA polymerase sigma factors"/>
    <property type="match status" value="2"/>
</dbReference>
<dbReference type="Pfam" id="PF04539">
    <property type="entry name" value="Sigma70_r3"/>
    <property type="match status" value="1"/>
</dbReference>
<dbReference type="RefSeq" id="WP_084736740.1">
    <property type="nucleotide sequence ID" value="NZ_FQZK01000001.1"/>
</dbReference>
<dbReference type="InterPro" id="IPR013325">
    <property type="entry name" value="RNA_pol_sigma_r2"/>
</dbReference>
<evidence type="ECO:0000259" key="6">
    <source>
        <dbReference type="Pfam" id="PF04539"/>
    </source>
</evidence>
<accession>A0A1M6AS99</accession>
<dbReference type="EMBL" id="FQZK01000001">
    <property type="protein sequence ID" value="SHI39384.1"/>
    <property type="molecule type" value="Genomic_DNA"/>
</dbReference>
<dbReference type="OrthoDB" id="9804285at2"/>
<gene>
    <name evidence="9" type="ORF">SAMN05421803_10195</name>
</gene>
<evidence type="ECO:0000256" key="2">
    <source>
        <dbReference type="ARBA" id="ARBA00023082"/>
    </source>
</evidence>
<sequence length="294" mass="33667">MFPSAAQDTSPASSASPEAGRGLIPRPRRPSEFTAFEKDSAEDLLIRLRALEEDDPRARHIWEQIVEEFGPLVSRIARDYRDKGEPLEDVTQAAMVGLVKAVRGFDPSRGIPFMAYLRPTVTGEIKRHFRDHTWAVHVSRFHQENRIRLRRVLADYEQRHARRPTTPELARLMKLSERQAGELLQASEAYRCLSLDRPEADDESDDSGSRLEDRLGAEETGFEQVLERESLKPALAELDERARTILRLRFFGDHTQAEIGEHLGCSQMHVSRLLKEVLDKLRDRVDRPDRLSGL</sequence>
<evidence type="ECO:0000256" key="5">
    <source>
        <dbReference type="SAM" id="MobiDB-lite"/>
    </source>
</evidence>
<dbReference type="InterPro" id="IPR014322">
    <property type="entry name" value="RNA_pol_sigma-B/F/G"/>
</dbReference>
<dbReference type="InterPro" id="IPR007627">
    <property type="entry name" value="RNA_pol_sigma70_r2"/>
</dbReference>
<evidence type="ECO:0000313" key="9">
    <source>
        <dbReference type="EMBL" id="SHI39384.1"/>
    </source>
</evidence>
<dbReference type="InterPro" id="IPR007624">
    <property type="entry name" value="RNA_pol_sigma70_r3"/>
</dbReference>
<dbReference type="Gene3D" id="1.20.120.1810">
    <property type="match status" value="1"/>
</dbReference>
<dbReference type="InterPro" id="IPR013324">
    <property type="entry name" value="RNA_pol_sigma_r3/r4-like"/>
</dbReference>
<dbReference type="PANTHER" id="PTHR30385:SF4">
    <property type="entry name" value="RNA POLYMERASE SIGMA-E FACTOR"/>
    <property type="match status" value="1"/>
</dbReference>
<feature type="region of interest" description="Disordered" evidence="5">
    <location>
        <begin position="1"/>
        <end position="32"/>
    </location>
</feature>
<evidence type="ECO:0000259" key="7">
    <source>
        <dbReference type="Pfam" id="PF04542"/>
    </source>
</evidence>
<proteinExistence type="predicted"/>
<dbReference type="PANTHER" id="PTHR30385">
    <property type="entry name" value="SIGMA FACTOR F FLAGELLAR"/>
    <property type="match status" value="1"/>
</dbReference>
<keyword evidence="1" id="KW-0805">Transcription regulation</keyword>
<dbReference type="SUPFAM" id="SSF88946">
    <property type="entry name" value="Sigma2 domain of RNA polymerase sigma factors"/>
    <property type="match status" value="1"/>
</dbReference>
<dbReference type="PRINTS" id="PR00046">
    <property type="entry name" value="SIGMA70FCT"/>
</dbReference>
<name>A0A1M6AS99_9ACTN</name>
<keyword evidence="10" id="KW-1185">Reference proteome</keyword>
<feature type="domain" description="RNA polymerase sigma-70 region 4" evidence="8">
    <location>
        <begin position="234"/>
        <end position="282"/>
    </location>
</feature>
<feature type="domain" description="RNA polymerase sigma-70 region 2" evidence="7">
    <location>
        <begin position="65"/>
        <end position="134"/>
    </location>
</feature>
<dbReference type="STRING" id="758803.SAMN05421803_10195"/>
<dbReference type="InterPro" id="IPR000943">
    <property type="entry name" value="RNA_pol_sigma70"/>
</dbReference>
<dbReference type="GO" id="GO:0016987">
    <property type="term" value="F:sigma factor activity"/>
    <property type="evidence" value="ECO:0007669"/>
    <property type="project" value="UniProtKB-KW"/>
</dbReference>
<organism evidence="9 10">
    <name type="scientific">Nocardiopsis flavescens</name>
    <dbReference type="NCBI Taxonomy" id="758803"/>
    <lineage>
        <taxon>Bacteria</taxon>
        <taxon>Bacillati</taxon>
        <taxon>Actinomycetota</taxon>
        <taxon>Actinomycetes</taxon>
        <taxon>Streptosporangiales</taxon>
        <taxon>Nocardiopsidaceae</taxon>
        <taxon>Nocardiopsis</taxon>
    </lineage>
</organism>
<dbReference type="GO" id="GO:0003677">
    <property type="term" value="F:DNA binding"/>
    <property type="evidence" value="ECO:0007669"/>
    <property type="project" value="UniProtKB-KW"/>
</dbReference>
<evidence type="ECO:0000313" key="10">
    <source>
        <dbReference type="Proteomes" id="UP000184452"/>
    </source>
</evidence>
<keyword evidence="3" id="KW-0238">DNA-binding</keyword>
<dbReference type="CDD" id="cd06171">
    <property type="entry name" value="Sigma70_r4"/>
    <property type="match status" value="1"/>
</dbReference>
<dbReference type="Gene3D" id="1.20.140.160">
    <property type="match status" value="1"/>
</dbReference>
<feature type="domain" description="RNA polymerase sigma-70 region 3" evidence="6">
    <location>
        <begin position="144"/>
        <end position="213"/>
    </location>
</feature>
<reference evidence="9 10" key="1">
    <citation type="submission" date="2016-11" db="EMBL/GenBank/DDBJ databases">
        <authorList>
            <person name="Jaros S."/>
            <person name="Januszkiewicz K."/>
            <person name="Wedrychowicz H."/>
        </authorList>
    </citation>
    <scope>NUCLEOTIDE SEQUENCE [LARGE SCALE GENOMIC DNA]</scope>
    <source>
        <strain evidence="9 10">CGMCC 4.5723</strain>
    </source>
</reference>
<keyword evidence="4" id="KW-0804">Transcription</keyword>
<dbReference type="NCBIfam" id="TIGR02937">
    <property type="entry name" value="sigma70-ECF"/>
    <property type="match status" value="1"/>
</dbReference>
<evidence type="ECO:0000256" key="3">
    <source>
        <dbReference type="ARBA" id="ARBA00023125"/>
    </source>
</evidence>
<dbReference type="Pfam" id="PF04542">
    <property type="entry name" value="Sigma70_r2"/>
    <property type="match status" value="1"/>
</dbReference>
<dbReference type="NCBIfam" id="TIGR02980">
    <property type="entry name" value="SigBFG"/>
    <property type="match status" value="1"/>
</dbReference>
<dbReference type="GO" id="GO:0006352">
    <property type="term" value="P:DNA-templated transcription initiation"/>
    <property type="evidence" value="ECO:0007669"/>
    <property type="project" value="InterPro"/>
</dbReference>
<evidence type="ECO:0000259" key="8">
    <source>
        <dbReference type="Pfam" id="PF04545"/>
    </source>
</evidence>
<feature type="compositionally biased region" description="Polar residues" evidence="5">
    <location>
        <begin position="1"/>
        <end position="16"/>
    </location>
</feature>
<dbReference type="Pfam" id="PF04545">
    <property type="entry name" value="Sigma70_r4"/>
    <property type="match status" value="1"/>
</dbReference>
<dbReference type="Proteomes" id="UP000184452">
    <property type="component" value="Unassembled WGS sequence"/>
</dbReference>
<evidence type="ECO:0000256" key="1">
    <source>
        <dbReference type="ARBA" id="ARBA00023015"/>
    </source>
</evidence>
<dbReference type="AlphaFoldDB" id="A0A1M6AS99"/>
<dbReference type="InterPro" id="IPR007630">
    <property type="entry name" value="RNA_pol_sigma70_r4"/>
</dbReference>
<keyword evidence="2" id="KW-0731">Sigma factor</keyword>
<evidence type="ECO:0000256" key="4">
    <source>
        <dbReference type="ARBA" id="ARBA00023163"/>
    </source>
</evidence>
<protein>
    <submittedName>
        <fullName evidence="9">RNA polymerase sigma-B factor</fullName>
    </submittedName>
</protein>
<dbReference type="InterPro" id="IPR014284">
    <property type="entry name" value="RNA_pol_sigma-70_dom"/>
</dbReference>